<sequence>MPGPAFMQADMHCLHALTFNGLRCVDSTPFDKEDMAPSETLQHKPSKPMDVGHAFHVWGTGRMAS</sequence>
<reference evidence="1 2" key="1">
    <citation type="submission" date="2016-05" db="EMBL/GenBank/DDBJ databases">
        <title>Comparative analysis of secretome profiles of manganese(II)-oxidizing ascomycete fungi.</title>
        <authorList>
            <consortium name="DOE Joint Genome Institute"/>
            <person name="Zeiner C.A."/>
            <person name="Purvine S.O."/>
            <person name="Zink E.M."/>
            <person name="Wu S."/>
            <person name="Pasa-Tolic L."/>
            <person name="Chaput D.L."/>
            <person name="Haridas S."/>
            <person name="Grigoriev I.V."/>
            <person name="Santelli C.M."/>
            <person name="Hansel C.M."/>
        </authorList>
    </citation>
    <scope>NUCLEOTIDE SEQUENCE [LARGE SCALE GENOMIC DNA]</scope>
    <source>
        <strain evidence="1 2">AP3s5-JAC2a</strain>
    </source>
</reference>
<dbReference type="InParanoid" id="A0A177C7P8"/>
<gene>
    <name evidence="1" type="ORF">CC84DRAFT_1166583</name>
</gene>
<name>A0A177C7P8_9PLEO</name>
<proteinExistence type="predicted"/>
<organism evidence="1 2">
    <name type="scientific">Paraphaeosphaeria sporulosa</name>
    <dbReference type="NCBI Taxonomy" id="1460663"/>
    <lineage>
        <taxon>Eukaryota</taxon>
        <taxon>Fungi</taxon>
        <taxon>Dikarya</taxon>
        <taxon>Ascomycota</taxon>
        <taxon>Pezizomycotina</taxon>
        <taxon>Dothideomycetes</taxon>
        <taxon>Pleosporomycetidae</taxon>
        <taxon>Pleosporales</taxon>
        <taxon>Massarineae</taxon>
        <taxon>Didymosphaeriaceae</taxon>
        <taxon>Paraphaeosphaeria</taxon>
    </lineage>
</organism>
<accession>A0A177C7P8</accession>
<protein>
    <submittedName>
        <fullName evidence="1">Uncharacterized protein</fullName>
    </submittedName>
</protein>
<evidence type="ECO:0000313" key="2">
    <source>
        <dbReference type="Proteomes" id="UP000077069"/>
    </source>
</evidence>
<dbReference type="EMBL" id="KV441555">
    <property type="protein sequence ID" value="OAG02777.1"/>
    <property type="molecule type" value="Genomic_DNA"/>
</dbReference>
<dbReference type="GeneID" id="28762482"/>
<dbReference type="AlphaFoldDB" id="A0A177C7P8"/>
<dbReference type="RefSeq" id="XP_018033142.1">
    <property type="nucleotide sequence ID" value="XM_018178996.1"/>
</dbReference>
<dbReference type="Proteomes" id="UP000077069">
    <property type="component" value="Unassembled WGS sequence"/>
</dbReference>
<keyword evidence="2" id="KW-1185">Reference proteome</keyword>
<evidence type="ECO:0000313" key="1">
    <source>
        <dbReference type="EMBL" id="OAG02777.1"/>
    </source>
</evidence>